<dbReference type="AlphaFoldDB" id="A0A8X6YJC9"/>
<accession>A0A8X6YJC9</accession>
<proteinExistence type="predicted"/>
<dbReference type="EMBL" id="BMAV01019519">
    <property type="protein sequence ID" value="GFY72579.1"/>
    <property type="molecule type" value="Genomic_DNA"/>
</dbReference>
<sequence length="114" mass="13069">MCTSERLSILKRKRTTLRAVITKLSTKLNNPDTTLADIEFNTERLQVKINDLTLIDDEIHSFLNDQEYSDDIIECEKYSENVRLQLFNSRKNAYASTAILPYSKICSSSTSDTV</sequence>
<dbReference type="Proteomes" id="UP000886998">
    <property type="component" value="Unassembled WGS sequence"/>
</dbReference>
<protein>
    <submittedName>
        <fullName evidence="1">Uncharacterized protein</fullName>
    </submittedName>
</protein>
<reference evidence="1" key="1">
    <citation type="submission" date="2020-08" db="EMBL/GenBank/DDBJ databases">
        <title>Multicomponent nature underlies the extraordinary mechanical properties of spider dragline silk.</title>
        <authorList>
            <person name="Kono N."/>
            <person name="Nakamura H."/>
            <person name="Mori M."/>
            <person name="Yoshida Y."/>
            <person name="Ohtoshi R."/>
            <person name="Malay A.D."/>
            <person name="Moran D.A.P."/>
            <person name="Tomita M."/>
            <person name="Numata K."/>
            <person name="Arakawa K."/>
        </authorList>
    </citation>
    <scope>NUCLEOTIDE SEQUENCE</scope>
</reference>
<comment type="caution">
    <text evidence="1">The sequence shown here is derived from an EMBL/GenBank/DDBJ whole genome shotgun (WGS) entry which is preliminary data.</text>
</comment>
<dbReference type="OrthoDB" id="6422484at2759"/>
<evidence type="ECO:0000313" key="2">
    <source>
        <dbReference type="Proteomes" id="UP000886998"/>
    </source>
</evidence>
<gene>
    <name evidence="1" type="ORF">TNIN_478861</name>
</gene>
<evidence type="ECO:0000313" key="1">
    <source>
        <dbReference type="EMBL" id="GFY72579.1"/>
    </source>
</evidence>
<name>A0A8X6YJC9_9ARAC</name>
<organism evidence="1 2">
    <name type="scientific">Trichonephila inaurata madagascariensis</name>
    <dbReference type="NCBI Taxonomy" id="2747483"/>
    <lineage>
        <taxon>Eukaryota</taxon>
        <taxon>Metazoa</taxon>
        <taxon>Ecdysozoa</taxon>
        <taxon>Arthropoda</taxon>
        <taxon>Chelicerata</taxon>
        <taxon>Arachnida</taxon>
        <taxon>Araneae</taxon>
        <taxon>Araneomorphae</taxon>
        <taxon>Entelegynae</taxon>
        <taxon>Araneoidea</taxon>
        <taxon>Nephilidae</taxon>
        <taxon>Trichonephila</taxon>
        <taxon>Trichonephila inaurata</taxon>
    </lineage>
</organism>
<keyword evidence="2" id="KW-1185">Reference proteome</keyword>